<evidence type="ECO:0000313" key="14">
    <source>
        <dbReference type="Proteomes" id="UP000005753"/>
    </source>
</evidence>
<keyword evidence="2 9" id="KW-0808">Transferase</keyword>
<dbReference type="InterPro" id="IPR043519">
    <property type="entry name" value="NT_sf"/>
</dbReference>
<feature type="domain" description="Poly A polymerase head" evidence="10">
    <location>
        <begin position="25"/>
        <end position="145"/>
    </location>
</feature>
<dbReference type="GO" id="GO:0000166">
    <property type="term" value="F:nucleotide binding"/>
    <property type="evidence" value="ECO:0007669"/>
    <property type="project" value="UniProtKB-KW"/>
</dbReference>
<keyword evidence="4" id="KW-0548">Nucleotidyltransferase</keyword>
<keyword evidence="6" id="KW-0547">Nucleotide-binding</keyword>
<dbReference type="HOGENOM" id="CLU_015961_3_1_9"/>
<dbReference type="NCBIfam" id="NF009814">
    <property type="entry name" value="PRK13299.1"/>
    <property type="match status" value="1"/>
</dbReference>
<comment type="cofactor">
    <cofactor evidence="1">
        <name>Mg(2+)</name>
        <dbReference type="ChEBI" id="CHEBI:18420"/>
    </cofactor>
</comment>
<keyword evidence="7" id="KW-0460">Magnesium</keyword>
<keyword evidence="5" id="KW-0479">Metal-binding</keyword>
<evidence type="ECO:0000256" key="2">
    <source>
        <dbReference type="ARBA" id="ARBA00022679"/>
    </source>
</evidence>
<keyword evidence="3" id="KW-0819">tRNA processing</keyword>
<evidence type="ECO:0000313" key="13">
    <source>
        <dbReference type="EMBL" id="EIM57456.1"/>
    </source>
</evidence>
<reference evidence="13 14" key="2">
    <citation type="submission" date="2012-02" db="EMBL/GenBank/DDBJ databases">
        <title>Improved High-Quality Draft sequence of Eubacterium cellulosolvens 6.</title>
        <authorList>
            <consortium name="US DOE Joint Genome Institute"/>
            <person name="Lucas S."/>
            <person name="Han J."/>
            <person name="Lapidus A."/>
            <person name="Cheng J.-F."/>
            <person name="Goodwin L."/>
            <person name="Pitluck S."/>
            <person name="Peters L."/>
            <person name="Mikhailova N."/>
            <person name="Gu W."/>
            <person name="Detter J.C."/>
            <person name="Han C."/>
            <person name="Tapia R."/>
            <person name="Land M."/>
            <person name="Hauser L."/>
            <person name="Kyrpides N."/>
            <person name="Ivanova N."/>
            <person name="Pagani I."/>
            <person name="Johnson E."/>
            <person name="Mukhopadhyay B."/>
            <person name="Anderson I."/>
            <person name="Woyke T."/>
        </authorList>
    </citation>
    <scope>NUCLEOTIDE SEQUENCE [LARGE SCALE GENOMIC DNA]</scope>
    <source>
        <strain evidence="13 14">6</strain>
    </source>
</reference>
<reference evidence="13 14" key="1">
    <citation type="submission" date="2010-08" db="EMBL/GenBank/DDBJ databases">
        <authorList>
            <consortium name="US DOE Joint Genome Institute (JGI-PGF)"/>
            <person name="Lucas S."/>
            <person name="Copeland A."/>
            <person name="Lapidus A."/>
            <person name="Cheng J.-F."/>
            <person name="Bruce D."/>
            <person name="Goodwin L."/>
            <person name="Pitluck S."/>
            <person name="Land M.L."/>
            <person name="Hauser L."/>
            <person name="Chang Y.-J."/>
            <person name="Anderson I.J."/>
            <person name="Johnson E."/>
            <person name="Mulhopadhyay B."/>
            <person name="Kyrpides N."/>
            <person name="Woyke T.J."/>
        </authorList>
    </citation>
    <scope>NUCLEOTIDE SEQUENCE [LARGE SCALE GENOMIC DNA]</scope>
    <source>
        <strain evidence="13 14">6</strain>
    </source>
</reference>
<dbReference type="Proteomes" id="UP000005753">
    <property type="component" value="Chromosome"/>
</dbReference>
<dbReference type="Pfam" id="PF01743">
    <property type="entry name" value="PolyA_pol"/>
    <property type="match status" value="1"/>
</dbReference>
<keyword evidence="8 9" id="KW-0694">RNA-binding</keyword>
<dbReference type="PANTHER" id="PTHR46173">
    <property type="entry name" value="CCA TRNA NUCLEOTIDYLTRANSFERASE 1, MITOCHONDRIAL"/>
    <property type="match status" value="1"/>
</dbReference>
<dbReference type="SUPFAM" id="SSF81301">
    <property type="entry name" value="Nucleotidyltransferase"/>
    <property type="match status" value="1"/>
</dbReference>
<feature type="domain" description="tRNA nucleotidyltransferase/poly(A) polymerase RNA and SrmB- binding" evidence="11">
    <location>
        <begin position="172"/>
        <end position="233"/>
    </location>
</feature>
<keyword evidence="14" id="KW-1185">Reference proteome</keyword>
<dbReference type="InterPro" id="IPR002646">
    <property type="entry name" value="PolA_pol_head_dom"/>
</dbReference>
<dbReference type="Gene3D" id="3.30.460.10">
    <property type="entry name" value="Beta Polymerase, domain 2"/>
    <property type="match status" value="1"/>
</dbReference>
<organism evidence="13 14">
    <name type="scientific">Eubacterium cellulosolvens (strain ATCC 43171 / JCM 9499 / 6)</name>
    <name type="common">Cillobacterium cellulosolvens</name>
    <dbReference type="NCBI Taxonomy" id="633697"/>
    <lineage>
        <taxon>Bacteria</taxon>
        <taxon>Bacillati</taxon>
        <taxon>Bacillota</taxon>
        <taxon>Clostridia</taxon>
        <taxon>Eubacteriales</taxon>
        <taxon>Eubacteriaceae</taxon>
        <taxon>Eubacterium</taxon>
    </lineage>
</organism>
<dbReference type="eggNOG" id="COG0617">
    <property type="taxonomic scope" value="Bacteria"/>
</dbReference>
<dbReference type="Pfam" id="PF13735">
    <property type="entry name" value="tRNA_NucTran2_2"/>
    <property type="match status" value="1"/>
</dbReference>
<dbReference type="Gene3D" id="1.10.246.80">
    <property type="match status" value="1"/>
</dbReference>
<dbReference type="Pfam" id="PF12627">
    <property type="entry name" value="PolyA_pol_RNAbd"/>
    <property type="match status" value="1"/>
</dbReference>
<dbReference type="SUPFAM" id="SSF81891">
    <property type="entry name" value="Poly A polymerase C-terminal region-like"/>
    <property type="match status" value="1"/>
</dbReference>
<sequence length="461" mass="52309">MHVRIKMPVTVCTVLDSLHAAGYEAYAVGGCVRDSILGRKPQDWDITTSARPEQVKEIFDRTIDTGIQHGTVTVMIRGNQHEVTTYRMDGEYTDCRHPEEVTFTSSLAEDLKRRDFTINAMAYNDREGLVDLYGGVEDLQRHVIRCVGDPMERFGEDALRIMRAVRFSAQLDFGIDEKTLEAVRTLAPNLSKISAERICMELTKLIVSDHPEYLRLAYETGITKIILPEFDAMMETEQNNPHHMYNVGDHTLAAMKAVKADRILRLALLLHDIAKPVCKTTDEEGVDHFCGHGNAGAEMAGRIMRRLKMDNDTIRRVKTLVTYHDWRPEPSDKLVRRMINKVGEELFPLLICMQEADTRAQSEWQRDEKLRKIAQIKSIGERIFAEGQCVNLKSLAIGGGDLLQMGVEKGPEIGRLLHLALEEVLEEPAHNEKAYLTAFVQKELGSKEAKFLDKGMRVEYK</sequence>
<evidence type="ECO:0000256" key="5">
    <source>
        <dbReference type="ARBA" id="ARBA00022723"/>
    </source>
</evidence>
<accession>I5AUI3</accession>
<dbReference type="GO" id="GO:0016779">
    <property type="term" value="F:nucleotidyltransferase activity"/>
    <property type="evidence" value="ECO:0007669"/>
    <property type="project" value="UniProtKB-KW"/>
</dbReference>
<dbReference type="GO" id="GO:0008033">
    <property type="term" value="P:tRNA processing"/>
    <property type="evidence" value="ECO:0007669"/>
    <property type="project" value="UniProtKB-KW"/>
</dbReference>
<name>I5AUI3_EUBC6</name>
<dbReference type="NCBIfam" id="TIGR00277">
    <property type="entry name" value="HDIG"/>
    <property type="match status" value="1"/>
</dbReference>
<evidence type="ECO:0000259" key="11">
    <source>
        <dbReference type="Pfam" id="PF12627"/>
    </source>
</evidence>
<protein>
    <submittedName>
        <fullName evidence="13">Putative domain HDIG-containing protein</fullName>
    </submittedName>
</protein>
<comment type="similarity">
    <text evidence="9">Belongs to the tRNA nucleotidyltransferase/poly(A) polymerase family.</text>
</comment>
<evidence type="ECO:0000259" key="12">
    <source>
        <dbReference type="Pfam" id="PF13735"/>
    </source>
</evidence>
<dbReference type="PANTHER" id="PTHR46173:SF1">
    <property type="entry name" value="CCA TRNA NUCLEOTIDYLTRANSFERASE 1, MITOCHONDRIAL"/>
    <property type="match status" value="1"/>
</dbReference>
<dbReference type="InterPro" id="IPR006675">
    <property type="entry name" value="HDIG_dom"/>
</dbReference>
<evidence type="ECO:0000259" key="10">
    <source>
        <dbReference type="Pfam" id="PF01743"/>
    </source>
</evidence>
<dbReference type="InterPro" id="IPR050264">
    <property type="entry name" value="Bact_CCA-adding_enz_type3_sf"/>
</dbReference>
<evidence type="ECO:0000256" key="3">
    <source>
        <dbReference type="ARBA" id="ARBA00022694"/>
    </source>
</evidence>
<dbReference type="STRING" id="633697.EubceDRAFT1_1674"/>
<dbReference type="CDD" id="cd05398">
    <property type="entry name" value="NT_ClassII-CCAase"/>
    <property type="match status" value="1"/>
</dbReference>
<dbReference type="GO" id="GO:0046872">
    <property type="term" value="F:metal ion binding"/>
    <property type="evidence" value="ECO:0007669"/>
    <property type="project" value="UniProtKB-KW"/>
</dbReference>
<evidence type="ECO:0000256" key="8">
    <source>
        <dbReference type="ARBA" id="ARBA00022884"/>
    </source>
</evidence>
<dbReference type="InterPro" id="IPR032828">
    <property type="entry name" value="PolyA_RNA-bd"/>
</dbReference>
<gene>
    <name evidence="13" type="ORF">EubceDRAFT1_1674</name>
</gene>
<evidence type="ECO:0000256" key="7">
    <source>
        <dbReference type="ARBA" id="ARBA00022842"/>
    </source>
</evidence>
<evidence type="ECO:0000256" key="9">
    <source>
        <dbReference type="RuleBase" id="RU003953"/>
    </source>
</evidence>
<dbReference type="EMBL" id="CM001487">
    <property type="protein sequence ID" value="EIM57456.1"/>
    <property type="molecule type" value="Genomic_DNA"/>
</dbReference>
<evidence type="ECO:0000256" key="6">
    <source>
        <dbReference type="ARBA" id="ARBA00022741"/>
    </source>
</evidence>
<dbReference type="InterPro" id="IPR032810">
    <property type="entry name" value="CCA-adding_enz_C"/>
</dbReference>
<proteinExistence type="inferred from homology"/>
<dbReference type="Gene3D" id="1.10.3090.10">
    <property type="entry name" value="cca-adding enzyme, domain 2"/>
    <property type="match status" value="1"/>
</dbReference>
<dbReference type="AlphaFoldDB" id="I5AUI3"/>
<feature type="domain" description="CCA-adding enzyme C-terminal" evidence="12">
    <location>
        <begin position="297"/>
        <end position="440"/>
    </location>
</feature>
<dbReference type="GO" id="GO:0000049">
    <property type="term" value="F:tRNA binding"/>
    <property type="evidence" value="ECO:0007669"/>
    <property type="project" value="TreeGrafter"/>
</dbReference>
<evidence type="ECO:0000256" key="4">
    <source>
        <dbReference type="ARBA" id="ARBA00022695"/>
    </source>
</evidence>
<evidence type="ECO:0000256" key="1">
    <source>
        <dbReference type="ARBA" id="ARBA00001946"/>
    </source>
</evidence>